<dbReference type="RefSeq" id="WP_021776555.1">
    <property type="nucleotide sequence ID" value="NZ_AWXE01000001.1"/>
</dbReference>
<dbReference type="STRING" id="1397666.RS24_00506"/>
<organism evidence="2 3">
    <name type="scientific">Candidatus Micropelagius thuwalensis</name>
    <dbReference type="NCBI Taxonomy" id="1397666"/>
    <lineage>
        <taxon>Bacteria</taxon>
        <taxon>Pseudomonadati</taxon>
        <taxon>Pseudomonadota</taxon>
        <taxon>Alphaproteobacteria</taxon>
        <taxon>PS1 clade</taxon>
        <taxon>Candidatus Micropelagius</taxon>
    </lineage>
</organism>
<dbReference type="PATRIC" id="fig|1397666.3.peg.447"/>
<dbReference type="EC" id="3.6.4.12" evidence="2"/>
<dbReference type="OrthoDB" id="9778629at2"/>
<dbReference type="InterPro" id="IPR011197">
    <property type="entry name" value="UCP012318"/>
</dbReference>
<dbReference type="CDD" id="cd00657">
    <property type="entry name" value="Ferritin_like"/>
    <property type="match status" value="1"/>
</dbReference>
<dbReference type="PANTHER" id="PTHR42782:SF4">
    <property type="entry name" value="DUF455 DOMAIN-CONTAINING PROTEIN"/>
    <property type="match status" value="1"/>
</dbReference>
<dbReference type="AlphaFoldDB" id="U2XQY5"/>
<evidence type="ECO:0000313" key="3">
    <source>
        <dbReference type="Proteomes" id="UP000016762"/>
    </source>
</evidence>
<keyword evidence="2" id="KW-0067">ATP-binding</keyword>
<name>U2XQY5_9PROT</name>
<dbReference type="GO" id="GO:0016787">
    <property type="term" value="F:hydrolase activity"/>
    <property type="evidence" value="ECO:0007669"/>
    <property type="project" value="UniProtKB-KW"/>
</dbReference>
<feature type="region of interest" description="Disordered" evidence="1">
    <location>
        <begin position="44"/>
        <end position="75"/>
    </location>
</feature>
<dbReference type="PANTHER" id="PTHR42782">
    <property type="entry name" value="SI:CH73-314G15.3"/>
    <property type="match status" value="1"/>
</dbReference>
<sequence>MILGTQVSLREQARNVLLCDNAEKKAEYALDVFAHYQKGKQNKSLVESEGWPERPGRPKTPELLHPRDMPKRRSGGHAGRIGLLHALAHIELNAIDLAFDLIGRFINTPMPEDFYADWLRVGAEEAKHFMLLQGRLKSLGSTYGALPAHDGLWEAAQNTAHNLAARLAIVPMVLEARGLDVTPQMIEKLTKNGDKESADILGIIYEDEKTHVAIGSKWFSYLCRKQNKDPQTRYQNFVQTYFKGDIKPPFNKPARDEAGLPERFYIFAR</sequence>
<dbReference type="eggNOG" id="COG2833">
    <property type="taxonomic scope" value="Bacteria"/>
</dbReference>
<comment type="caution">
    <text evidence="2">The sequence shown here is derived from an EMBL/GenBank/DDBJ whole genome shotgun (WGS) entry which is preliminary data.</text>
</comment>
<accession>U2XQY5</accession>
<reference evidence="2 3" key="1">
    <citation type="journal article" date="2014" name="FEMS Microbiol. Ecol.">
        <title>Genomic differentiation among two strains of the PS1 clade isolated from geographically separated marine habitats.</title>
        <authorList>
            <person name="Jimenez-Infante F."/>
            <person name="Ngugi D.K."/>
            <person name="Alam I."/>
            <person name="Rashid M."/>
            <person name="Baalawi W."/>
            <person name="Kamau A.A."/>
            <person name="Bajic V.B."/>
            <person name="Stingl U."/>
        </authorList>
    </citation>
    <scope>NUCLEOTIDE SEQUENCE [LARGE SCALE GENOMIC DNA]</scope>
    <source>
        <strain evidence="2 3">RS24</strain>
    </source>
</reference>
<keyword evidence="2" id="KW-0547">Nucleotide-binding</keyword>
<dbReference type="EMBL" id="AWXE01000001">
    <property type="protein sequence ID" value="ERL47537.1"/>
    <property type="molecule type" value="Genomic_DNA"/>
</dbReference>
<dbReference type="SUPFAM" id="SSF47240">
    <property type="entry name" value="Ferritin-like"/>
    <property type="match status" value="1"/>
</dbReference>
<keyword evidence="3" id="KW-1185">Reference proteome</keyword>
<dbReference type="Pfam" id="PF04305">
    <property type="entry name" value="DUF455"/>
    <property type="match status" value="1"/>
</dbReference>
<evidence type="ECO:0000313" key="2">
    <source>
        <dbReference type="EMBL" id="ERL47537.1"/>
    </source>
</evidence>
<feature type="compositionally biased region" description="Basic and acidic residues" evidence="1">
    <location>
        <begin position="51"/>
        <end position="71"/>
    </location>
</feature>
<dbReference type="InterPro" id="IPR009078">
    <property type="entry name" value="Ferritin-like_SF"/>
</dbReference>
<dbReference type="GO" id="GO:0003678">
    <property type="term" value="F:DNA helicase activity"/>
    <property type="evidence" value="ECO:0007669"/>
    <property type="project" value="UniProtKB-EC"/>
</dbReference>
<keyword evidence="2" id="KW-0347">Helicase</keyword>
<keyword evidence="2" id="KW-0378">Hydrolase</keyword>
<dbReference type="InterPro" id="IPR007402">
    <property type="entry name" value="DUF455"/>
</dbReference>
<dbReference type="Proteomes" id="UP000016762">
    <property type="component" value="Unassembled WGS sequence"/>
</dbReference>
<dbReference type="Gene3D" id="1.20.1260.10">
    <property type="match status" value="1"/>
</dbReference>
<proteinExistence type="predicted"/>
<evidence type="ECO:0000256" key="1">
    <source>
        <dbReference type="SAM" id="MobiDB-lite"/>
    </source>
</evidence>
<dbReference type="InterPro" id="IPR012347">
    <property type="entry name" value="Ferritin-like"/>
</dbReference>
<dbReference type="PIRSF" id="PIRSF012318">
    <property type="entry name" value="UCP012318"/>
    <property type="match status" value="1"/>
</dbReference>
<protein>
    <submittedName>
        <fullName evidence="2">Replicative DNA helicase DnaB protein</fullName>
        <ecNumber evidence="2">3.6.4.12</ecNumber>
    </submittedName>
</protein>
<gene>
    <name evidence="2" type="primary">dnaB</name>
    <name evidence="2" type="ORF">RS24_00506</name>
</gene>